<gene>
    <name evidence="1" type="ORF">MENTE1834_LOCUS38237</name>
</gene>
<dbReference type="EMBL" id="CAVMJV010000082">
    <property type="protein sequence ID" value="CAK5090449.1"/>
    <property type="molecule type" value="Genomic_DNA"/>
</dbReference>
<evidence type="ECO:0000313" key="1">
    <source>
        <dbReference type="EMBL" id="CAK5090449.1"/>
    </source>
</evidence>
<reference evidence="1" key="1">
    <citation type="submission" date="2023-11" db="EMBL/GenBank/DDBJ databases">
        <authorList>
            <person name="Poullet M."/>
        </authorList>
    </citation>
    <scope>NUCLEOTIDE SEQUENCE</scope>
    <source>
        <strain evidence="1">E1834</strain>
    </source>
</reference>
<dbReference type="Proteomes" id="UP001497535">
    <property type="component" value="Unassembled WGS sequence"/>
</dbReference>
<proteinExistence type="predicted"/>
<comment type="caution">
    <text evidence="1">The sequence shown here is derived from an EMBL/GenBank/DDBJ whole genome shotgun (WGS) entry which is preliminary data.</text>
</comment>
<sequence>MRGKKRHLKVEEEEEFVKDKEDTPINSKVDEEPIESLQRKALIAQISAFNEFKNSAQIVCNTAMELQELLPQLAEFLNKALNK</sequence>
<accession>A0ACB1AI02</accession>
<protein>
    <submittedName>
        <fullName evidence="1">Uncharacterized protein</fullName>
    </submittedName>
</protein>
<organism evidence="1 2">
    <name type="scientific">Meloidogyne enterolobii</name>
    <name type="common">Root-knot nematode worm</name>
    <name type="synonym">Meloidogyne mayaguensis</name>
    <dbReference type="NCBI Taxonomy" id="390850"/>
    <lineage>
        <taxon>Eukaryota</taxon>
        <taxon>Metazoa</taxon>
        <taxon>Ecdysozoa</taxon>
        <taxon>Nematoda</taxon>
        <taxon>Chromadorea</taxon>
        <taxon>Rhabditida</taxon>
        <taxon>Tylenchina</taxon>
        <taxon>Tylenchomorpha</taxon>
        <taxon>Tylenchoidea</taxon>
        <taxon>Meloidogynidae</taxon>
        <taxon>Meloidogyninae</taxon>
        <taxon>Meloidogyne</taxon>
    </lineage>
</organism>
<keyword evidence="2" id="KW-1185">Reference proteome</keyword>
<evidence type="ECO:0000313" key="2">
    <source>
        <dbReference type="Proteomes" id="UP001497535"/>
    </source>
</evidence>
<name>A0ACB1AI02_MELEN</name>